<gene>
    <name evidence="2" type="ORF">SVUK_LOCUS3350</name>
</gene>
<protein>
    <submittedName>
        <fullName evidence="2">Uncharacterized protein</fullName>
    </submittedName>
</protein>
<organism evidence="2 3">
    <name type="scientific">Strongylus vulgaris</name>
    <name type="common">Blood worm</name>
    <dbReference type="NCBI Taxonomy" id="40348"/>
    <lineage>
        <taxon>Eukaryota</taxon>
        <taxon>Metazoa</taxon>
        <taxon>Ecdysozoa</taxon>
        <taxon>Nematoda</taxon>
        <taxon>Chromadorea</taxon>
        <taxon>Rhabditida</taxon>
        <taxon>Rhabditina</taxon>
        <taxon>Rhabditomorpha</taxon>
        <taxon>Strongyloidea</taxon>
        <taxon>Strongylidae</taxon>
        <taxon>Strongylus</taxon>
    </lineage>
</organism>
<dbReference type="EMBL" id="UYYB01008520">
    <property type="protein sequence ID" value="VDM68352.1"/>
    <property type="molecule type" value="Genomic_DNA"/>
</dbReference>
<evidence type="ECO:0000313" key="3">
    <source>
        <dbReference type="Proteomes" id="UP000270094"/>
    </source>
</evidence>
<feature type="compositionally biased region" description="Polar residues" evidence="1">
    <location>
        <begin position="67"/>
        <end position="84"/>
    </location>
</feature>
<keyword evidence="3" id="KW-1185">Reference proteome</keyword>
<dbReference type="Proteomes" id="UP000270094">
    <property type="component" value="Unassembled WGS sequence"/>
</dbReference>
<reference evidence="2 3" key="1">
    <citation type="submission" date="2018-11" db="EMBL/GenBank/DDBJ databases">
        <authorList>
            <consortium name="Pathogen Informatics"/>
        </authorList>
    </citation>
    <scope>NUCLEOTIDE SEQUENCE [LARGE SCALE GENOMIC DNA]</scope>
</reference>
<dbReference type="AlphaFoldDB" id="A0A3P7KLS0"/>
<name>A0A3P7KLS0_STRVU</name>
<accession>A0A3P7KLS0</accession>
<evidence type="ECO:0000313" key="2">
    <source>
        <dbReference type="EMBL" id="VDM68352.1"/>
    </source>
</evidence>
<proteinExistence type="predicted"/>
<evidence type="ECO:0000256" key="1">
    <source>
        <dbReference type="SAM" id="MobiDB-lite"/>
    </source>
</evidence>
<feature type="region of interest" description="Disordered" evidence="1">
    <location>
        <begin position="54"/>
        <end position="96"/>
    </location>
</feature>
<dbReference type="OrthoDB" id="10542950at2759"/>
<sequence>MALHLMIHGKTSRVLREKRAEGSILVSDLIGICCVSQQDVLQVVVEPSLCSSESPDAPAAAEGQSPAGPSSARSTNGSEISSGSVEKDDEPEPGMTGNILEMISKSLLGNAFKVIHPQRTALTTHRVLFIQRNGHPYTRCVLCVALGNRWDGVKEIKLTTVIVKLIAFLIENLGGR</sequence>